<keyword evidence="2" id="KW-1185">Reference proteome</keyword>
<dbReference type="InParanoid" id="A0A2P5F050"/>
<accession>A0A2P5F050</accession>
<dbReference type="EMBL" id="JXTC01000076">
    <property type="protein sequence ID" value="PON91151.1"/>
    <property type="molecule type" value="Genomic_DNA"/>
</dbReference>
<protein>
    <submittedName>
        <fullName evidence="1">Uncharacterized protein</fullName>
    </submittedName>
</protein>
<reference evidence="2" key="1">
    <citation type="submission" date="2016-06" db="EMBL/GenBank/DDBJ databases">
        <title>Parallel loss of symbiosis genes in relatives of nitrogen-fixing non-legume Parasponia.</title>
        <authorList>
            <person name="Van Velzen R."/>
            <person name="Holmer R."/>
            <person name="Bu F."/>
            <person name="Rutten L."/>
            <person name="Van Zeijl A."/>
            <person name="Liu W."/>
            <person name="Santuari L."/>
            <person name="Cao Q."/>
            <person name="Sharma T."/>
            <person name="Shen D."/>
            <person name="Roswanjaya Y."/>
            <person name="Wardhani T."/>
            <person name="Kalhor M.S."/>
            <person name="Jansen J."/>
            <person name="Van den Hoogen J."/>
            <person name="Gungor B."/>
            <person name="Hartog M."/>
            <person name="Hontelez J."/>
            <person name="Verver J."/>
            <person name="Yang W.-C."/>
            <person name="Schijlen E."/>
            <person name="Repin R."/>
            <person name="Schilthuizen M."/>
            <person name="Schranz E."/>
            <person name="Heidstra R."/>
            <person name="Miyata K."/>
            <person name="Fedorova E."/>
            <person name="Kohlen W."/>
            <person name="Bisseling T."/>
            <person name="Smit S."/>
            <person name="Geurts R."/>
        </authorList>
    </citation>
    <scope>NUCLEOTIDE SEQUENCE [LARGE SCALE GENOMIC DNA]</scope>
    <source>
        <strain evidence="2">cv. RG33-2</strain>
    </source>
</reference>
<evidence type="ECO:0000313" key="2">
    <source>
        <dbReference type="Proteomes" id="UP000237000"/>
    </source>
</evidence>
<name>A0A2P5F050_TREOI</name>
<proteinExistence type="predicted"/>
<sequence length="134" mass="15267">MVLRAQHPPNVLTYKEIMERVLDRHSVRLTGWARSFSTSTQTDASDYTDRRPSYEEHLVELPTTRNRLKEVEGGLDEYRQVLRGQGLMSTPSNLSLISDQNSGPTLRPHSRFYLSTSHPEAHTLSSGANEHDFT</sequence>
<dbReference type="Proteomes" id="UP000237000">
    <property type="component" value="Unassembled WGS sequence"/>
</dbReference>
<evidence type="ECO:0000313" key="1">
    <source>
        <dbReference type="EMBL" id="PON91151.1"/>
    </source>
</evidence>
<comment type="caution">
    <text evidence="1">The sequence shown here is derived from an EMBL/GenBank/DDBJ whole genome shotgun (WGS) entry which is preliminary data.</text>
</comment>
<organism evidence="1 2">
    <name type="scientific">Trema orientale</name>
    <name type="common">Charcoal tree</name>
    <name type="synonym">Celtis orientalis</name>
    <dbReference type="NCBI Taxonomy" id="63057"/>
    <lineage>
        <taxon>Eukaryota</taxon>
        <taxon>Viridiplantae</taxon>
        <taxon>Streptophyta</taxon>
        <taxon>Embryophyta</taxon>
        <taxon>Tracheophyta</taxon>
        <taxon>Spermatophyta</taxon>
        <taxon>Magnoliopsida</taxon>
        <taxon>eudicotyledons</taxon>
        <taxon>Gunneridae</taxon>
        <taxon>Pentapetalae</taxon>
        <taxon>rosids</taxon>
        <taxon>fabids</taxon>
        <taxon>Rosales</taxon>
        <taxon>Cannabaceae</taxon>
        <taxon>Trema</taxon>
    </lineage>
</organism>
<gene>
    <name evidence="1" type="ORF">TorRG33x02_129670</name>
</gene>
<dbReference type="OrthoDB" id="1732124at2759"/>
<dbReference type="AlphaFoldDB" id="A0A2P5F050"/>